<feature type="region of interest" description="Disordered" evidence="1">
    <location>
        <begin position="1"/>
        <end position="21"/>
    </location>
</feature>
<gene>
    <name evidence="2" type="ORF">PHMEG_00041385</name>
</gene>
<organism evidence="2 3">
    <name type="scientific">Phytophthora megakarya</name>
    <dbReference type="NCBI Taxonomy" id="4795"/>
    <lineage>
        <taxon>Eukaryota</taxon>
        <taxon>Sar</taxon>
        <taxon>Stramenopiles</taxon>
        <taxon>Oomycota</taxon>
        <taxon>Peronosporomycetes</taxon>
        <taxon>Peronosporales</taxon>
        <taxon>Peronosporaceae</taxon>
        <taxon>Phytophthora</taxon>
    </lineage>
</organism>
<dbReference type="EMBL" id="NBNE01022838">
    <property type="protein sequence ID" value="OWY90471.1"/>
    <property type="molecule type" value="Genomic_DNA"/>
</dbReference>
<name>A0A225UC02_9STRA</name>
<feature type="non-terminal residue" evidence="2">
    <location>
        <position position="1"/>
    </location>
</feature>
<dbReference type="AlphaFoldDB" id="A0A225UC02"/>
<protein>
    <submittedName>
        <fullName evidence="2">Uncharacterized protein</fullName>
    </submittedName>
</protein>
<reference evidence="3" key="1">
    <citation type="submission" date="2017-03" db="EMBL/GenBank/DDBJ databases">
        <title>Phytopthora megakarya and P. palmivora, two closely related causual agents of cacao black pod achieved similar genome size and gene model numbers by different mechanisms.</title>
        <authorList>
            <person name="Ali S."/>
            <person name="Shao J."/>
            <person name="Larry D.J."/>
            <person name="Kronmiller B."/>
            <person name="Shen D."/>
            <person name="Strem M.D."/>
            <person name="Melnick R.L."/>
            <person name="Guiltinan M.J."/>
            <person name="Tyler B.M."/>
            <person name="Meinhardt L.W."/>
            <person name="Bailey B.A."/>
        </authorList>
    </citation>
    <scope>NUCLEOTIDE SEQUENCE [LARGE SCALE GENOMIC DNA]</scope>
    <source>
        <strain evidence="3">zdho120</strain>
    </source>
</reference>
<comment type="caution">
    <text evidence="2">The sequence shown here is derived from an EMBL/GenBank/DDBJ whole genome shotgun (WGS) entry which is preliminary data.</text>
</comment>
<evidence type="ECO:0000313" key="3">
    <source>
        <dbReference type="Proteomes" id="UP000198211"/>
    </source>
</evidence>
<proteinExistence type="predicted"/>
<evidence type="ECO:0000256" key="1">
    <source>
        <dbReference type="SAM" id="MobiDB-lite"/>
    </source>
</evidence>
<evidence type="ECO:0000313" key="2">
    <source>
        <dbReference type="EMBL" id="OWY90471.1"/>
    </source>
</evidence>
<accession>A0A225UC02</accession>
<keyword evidence="3" id="KW-1185">Reference proteome</keyword>
<sequence>LSPRRSGVAAGHRSSSNRRSIHRMPLTPSFIAMYSASMLDWALVPCFR</sequence>
<dbReference type="Proteomes" id="UP000198211">
    <property type="component" value="Unassembled WGS sequence"/>
</dbReference>